<dbReference type="EMBL" id="LPLU01000098">
    <property type="protein sequence ID" value="KWK72270.1"/>
    <property type="molecule type" value="Genomic_DNA"/>
</dbReference>
<proteinExistence type="predicted"/>
<reference evidence="1 2" key="1">
    <citation type="submission" date="2015-11" db="EMBL/GenBank/DDBJ databases">
        <title>Expanding the genomic diversity of Burkholderia species for the development of highly accurate diagnostics.</title>
        <authorList>
            <person name="Sahl J."/>
            <person name="Keim P."/>
            <person name="Wagner D."/>
        </authorList>
    </citation>
    <scope>NUCLEOTIDE SEQUENCE [LARGE SCALE GENOMIC DNA]</scope>
    <source>
        <strain evidence="1 2">MSMB782WGS</strain>
    </source>
</reference>
<sequence length="73" mass="8320">MQHLRQQLRHGFIIMRARSPRACFVMQTGEPCATNRFFQCVIAGEVTSHCTAISRFVRPSAAIRTILARRTSE</sequence>
<organism evidence="1 2">
    <name type="scientific">Burkholderia ubonensis</name>
    <dbReference type="NCBI Taxonomy" id="101571"/>
    <lineage>
        <taxon>Bacteria</taxon>
        <taxon>Pseudomonadati</taxon>
        <taxon>Pseudomonadota</taxon>
        <taxon>Betaproteobacteria</taxon>
        <taxon>Burkholderiales</taxon>
        <taxon>Burkholderiaceae</taxon>
        <taxon>Burkholderia</taxon>
        <taxon>Burkholderia cepacia complex</taxon>
    </lineage>
</organism>
<name>A0A108CCK0_9BURK</name>
<evidence type="ECO:0000313" key="1">
    <source>
        <dbReference type="EMBL" id="KWK72270.1"/>
    </source>
</evidence>
<accession>A0A108CCK0</accession>
<comment type="caution">
    <text evidence="1">The sequence shown here is derived from an EMBL/GenBank/DDBJ whole genome shotgun (WGS) entry which is preliminary data.</text>
</comment>
<evidence type="ECO:0000313" key="2">
    <source>
        <dbReference type="Proteomes" id="UP000065504"/>
    </source>
</evidence>
<dbReference type="Proteomes" id="UP000065504">
    <property type="component" value="Unassembled WGS sequence"/>
</dbReference>
<dbReference type="AlphaFoldDB" id="A0A108CCK0"/>
<gene>
    <name evidence="1" type="ORF">WM16_18555</name>
</gene>
<protein>
    <submittedName>
        <fullName evidence="1">Uncharacterized protein</fullName>
    </submittedName>
</protein>